<dbReference type="InterPro" id="IPR029614">
    <property type="entry name" value="CECR2"/>
</dbReference>
<feature type="compositionally biased region" description="Basic and acidic residues" evidence="2">
    <location>
        <begin position="260"/>
        <end position="271"/>
    </location>
</feature>
<feature type="region of interest" description="Disordered" evidence="2">
    <location>
        <begin position="362"/>
        <end position="384"/>
    </location>
</feature>
<proteinExistence type="predicted"/>
<dbReference type="GO" id="GO:0090537">
    <property type="term" value="C:CERF complex"/>
    <property type="evidence" value="ECO:0007669"/>
    <property type="project" value="InterPro"/>
</dbReference>
<dbReference type="PRINTS" id="PR00503">
    <property type="entry name" value="BROMODOMAIN"/>
</dbReference>
<keyword evidence="1" id="KW-0103">Bromodomain</keyword>
<accession>N6SZF1</accession>
<feature type="compositionally biased region" description="Basic and acidic residues" evidence="2">
    <location>
        <begin position="241"/>
        <end position="250"/>
    </location>
</feature>
<dbReference type="HOGENOM" id="CLU_029092_1_0_1"/>
<evidence type="ECO:0000256" key="2">
    <source>
        <dbReference type="SAM" id="MobiDB-lite"/>
    </source>
</evidence>
<protein>
    <submittedName>
        <fullName evidence="3">Uncharacterized protein</fullName>
    </submittedName>
</protein>
<dbReference type="OrthoDB" id="303107at2759"/>
<dbReference type="Pfam" id="PF00439">
    <property type="entry name" value="Bromodomain"/>
    <property type="match status" value="1"/>
</dbReference>
<dbReference type="Gene3D" id="1.20.920.10">
    <property type="entry name" value="Bromodomain-like"/>
    <property type="match status" value="1"/>
</dbReference>
<name>N6SZF1_DENPD</name>
<evidence type="ECO:0000313" key="3">
    <source>
        <dbReference type="EMBL" id="ENN73144.1"/>
    </source>
</evidence>
<dbReference type="PANTHER" id="PTHR47092">
    <property type="entry name" value="CAT EYE SYNDROME CRITICAL REGION PROTEIN 2"/>
    <property type="match status" value="1"/>
</dbReference>
<dbReference type="PROSITE" id="PS50014">
    <property type="entry name" value="BROMODOMAIN_2"/>
    <property type="match status" value="1"/>
</dbReference>
<evidence type="ECO:0000256" key="1">
    <source>
        <dbReference type="ARBA" id="ARBA00023117"/>
    </source>
</evidence>
<feature type="compositionally biased region" description="Basic and acidic residues" evidence="2">
    <location>
        <begin position="285"/>
        <end position="317"/>
    </location>
</feature>
<dbReference type="PANTHER" id="PTHR47092:SF1">
    <property type="entry name" value="CHROMATIN REMODELING REGULATOR CECR2"/>
    <property type="match status" value="1"/>
</dbReference>
<organism evidence="3">
    <name type="scientific">Dendroctonus ponderosae</name>
    <name type="common">Mountain pine beetle</name>
    <dbReference type="NCBI Taxonomy" id="77166"/>
    <lineage>
        <taxon>Eukaryota</taxon>
        <taxon>Metazoa</taxon>
        <taxon>Ecdysozoa</taxon>
        <taxon>Arthropoda</taxon>
        <taxon>Hexapoda</taxon>
        <taxon>Insecta</taxon>
        <taxon>Pterygota</taxon>
        <taxon>Neoptera</taxon>
        <taxon>Endopterygota</taxon>
        <taxon>Coleoptera</taxon>
        <taxon>Polyphaga</taxon>
        <taxon>Cucujiformia</taxon>
        <taxon>Curculionidae</taxon>
        <taxon>Scolytinae</taxon>
        <taxon>Dendroctonus</taxon>
    </lineage>
</organism>
<dbReference type="OMA" id="ADAPCKE"/>
<reference evidence="3" key="1">
    <citation type="journal article" date="2013" name="Genome Biol.">
        <title>Draft genome of the mountain pine beetle, Dendroctonus ponderosae Hopkins, a major forest pest.</title>
        <authorList>
            <person name="Keeling C.I."/>
            <person name="Yuen M.M."/>
            <person name="Liao N.Y."/>
            <person name="Docking T.R."/>
            <person name="Chan S.K."/>
            <person name="Taylor G.A."/>
            <person name="Palmquist D.L."/>
            <person name="Jackman S.D."/>
            <person name="Nguyen A."/>
            <person name="Li M."/>
            <person name="Henderson H."/>
            <person name="Janes J.K."/>
            <person name="Zhao Y."/>
            <person name="Pandoh P."/>
            <person name="Moore R."/>
            <person name="Sperling F.A."/>
            <person name="Huber D.P."/>
            <person name="Birol I."/>
            <person name="Jones S.J."/>
            <person name="Bohlmann J."/>
        </authorList>
    </citation>
    <scope>NUCLEOTIDE SEQUENCE</scope>
</reference>
<feature type="region of interest" description="Disordered" evidence="2">
    <location>
        <begin position="241"/>
        <end position="340"/>
    </location>
</feature>
<gene>
    <name evidence="3" type="ORF">YQE_10199</name>
</gene>
<sequence>IQSWWEVPSIAHFCSLFRTAFNLLDFDIEDLEEALLTDGTEETSWLQELIVRLLSGCLPNNEISTFNYQMFLRRLFRQKCQEHDRYNPFNTDCDFTLLPLRTKVDILHALCDFRLDAEDVLDQLKNLEADSLRVEPLGFDKNESAYWYFYGTRLYREDFERKNNKKKAVWQVICFTEDDWFQLTKKFKSSGTKNERLLHHTLSKNFLPELPRLFKEKERQARRRLLENQPRRTSDRIRKLDADVVDKEGSSEQLALQKDQQQKKKEQDERFPASPIYQPSLWQSRRRDSYEKRSKLKECTEEGDSDRETEIRNEMASKKKVKTRQRQPSTDSETTKGTRESFSRYRRLLNDTCSTKAQEIETMRKKRGSTPCETGGAPDQQFPLRIGRPNRHPASCAACFVQQKEAKTLTSQTDEDLLVGMHKILDYVKNHEDAWPFVDPVEEEYAPNYYSIIRRPMDLTKMEERLDQGYYKGYDKFKGDFQLIVNNCRLYNGAENVRFTSRFSQSTP</sequence>
<dbReference type="InterPro" id="IPR001487">
    <property type="entry name" value="Bromodomain"/>
</dbReference>
<dbReference type="InterPro" id="IPR036427">
    <property type="entry name" value="Bromodomain-like_sf"/>
</dbReference>
<dbReference type="SMART" id="SM00297">
    <property type="entry name" value="BROMO"/>
    <property type="match status" value="1"/>
</dbReference>
<dbReference type="SUPFAM" id="SSF47370">
    <property type="entry name" value="Bromodomain"/>
    <property type="match status" value="1"/>
</dbReference>
<dbReference type="GO" id="GO:0006338">
    <property type="term" value="P:chromatin remodeling"/>
    <property type="evidence" value="ECO:0007669"/>
    <property type="project" value="InterPro"/>
</dbReference>
<dbReference type="EMBL" id="KB741178">
    <property type="protein sequence ID" value="ENN73144.1"/>
    <property type="molecule type" value="Genomic_DNA"/>
</dbReference>
<feature type="non-terminal residue" evidence="3">
    <location>
        <position position="1"/>
    </location>
</feature>
<dbReference type="AlphaFoldDB" id="N6SZF1"/>